<dbReference type="Proteomes" id="UP000184342">
    <property type="component" value="Unassembled WGS sequence"/>
</dbReference>
<dbReference type="InterPro" id="IPR002491">
    <property type="entry name" value="ABC_transptr_periplasmic_BD"/>
</dbReference>
<comment type="similarity">
    <text evidence="1">Belongs to the bacterial solute-binding protein 8 family.</text>
</comment>
<dbReference type="PROSITE" id="PS50983">
    <property type="entry name" value="FE_B12_PBP"/>
    <property type="match status" value="1"/>
</dbReference>
<organism evidence="4 5">
    <name type="scientific">Parasporobacterium paucivorans DSM 15970</name>
    <dbReference type="NCBI Taxonomy" id="1122934"/>
    <lineage>
        <taxon>Bacteria</taxon>
        <taxon>Bacillati</taxon>
        <taxon>Bacillota</taxon>
        <taxon>Clostridia</taxon>
        <taxon>Lachnospirales</taxon>
        <taxon>Lachnospiraceae</taxon>
        <taxon>Parasporobacterium</taxon>
    </lineage>
</organism>
<evidence type="ECO:0000256" key="1">
    <source>
        <dbReference type="ARBA" id="ARBA00008814"/>
    </source>
</evidence>
<protein>
    <submittedName>
        <fullName evidence="4">Iron complex transport system substrate-binding protein</fullName>
    </submittedName>
</protein>
<keyword evidence="2" id="KW-0732">Signal</keyword>
<name>A0A1M6EL11_9FIRM</name>
<dbReference type="GO" id="GO:0071281">
    <property type="term" value="P:cellular response to iron ion"/>
    <property type="evidence" value="ECO:0007669"/>
    <property type="project" value="TreeGrafter"/>
</dbReference>
<accession>A0A1M6EL11</accession>
<dbReference type="Pfam" id="PF01497">
    <property type="entry name" value="Peripla_BP_2"/>
    <property type="match status" value="1"/>
</dbReference>
<evidence type="ECO:0000259" key="3">
    <source>
        <dbReference type="PROSITE" id="PS50983"/>
    </source>
</evidence>
<dbReference type="Gene3D" id="3.40.50.1980">
    <property type="entry name" value="Nitrogenase molybdenum iron protein domain"/>
    <property type="match status" value="2"/>
</dbReference>
<dbReference type="RefSeq" id="WP_073993201.1">
    <property type="nucleotide sequence ID" value="NZ_FQYT01000008.1"/>
</dbReference>
<gene>
    <name evidence="4" type="ORF">SAMN02745691_00937</name>
</gene>
<dbReference type="Gene3D" id="1.20.58.2180">
    <property type="match status" value="1"/>
</dbReference>
<dbReference type="PANTHER" id="PTHR30535:SF34">
    <property type="entry name" value="MOLYBDATE-BINDING PROTEIN MOLA"/>
    <property type="match status" value="1"/>
</dbReference>
<dbReference type="AlphaFoldDB" id="A0A1M6EL11"/>
<evidence type="ECO:0000313" key="4">
    <source>
        <dbReference type="EMBL" id="SHI86086.1"/>
    </source>
</evidence>
<reference evidence="4 5" key="1">
    <citation type="submission" date="2016-11" db="EMBL/GenBank/DDBJ databases">
        <authorList>
            <person name="Jaros S."/>
            <person name="Januszkiewicz K."/>
            <person name="Wedrychowicz H."/>
        </authorList>
    </citation>
    <scope>NUCLEOTIDE SEQUENCE [LARGE SCALE GENOMIC DNA]</scope>
    <source>
        <strain evidence="4 5">DSM 15970</strain>
    </source>
</reference>
<dbReference type="EMBL" id="FQYT01000008">
    <property type="protein sequence ID" value="SHI86086.1"/>
    <property type="molecule type" value="Genomic_DNA"/>
</dbReference>
<evidence type="ECO:0000256" key="2">
    <source>
        <dbReference type="SAM" id="SignalP"/>
    </source>
</evidence>
<feature type="signal peptide" evidence="2">
    <location>
        <begin position="1"/>
        <end position="19"/>
    </location>
</feature>
<proteinExistence type="inferred from homology"/>
<dbReference type="SUPFAM" id="SSF53807">
    <property type="entry name" value="Helical backbone' metal receptor"/>
    <property type="match status" value="1"/>
</dbReference>
<dbReference type="PROSITE" id="PS51257">
    <property type="entry name" value="PROKAR_LIPOPROTEIN"/>
    <property type="match status" value="1"/>
</dbReference>
<feature type="chain" id="PRO_5012319305" evidence="2">
    <location>
        <begin position="20"/>
        <end position="370"/>
    </location>
</feature>
<dbReference type="PANTHER" id="PTHR30535">
    <property type="entry name" value="VITAMIN B12-BINDING PROTEIN"/>
    <property type="match status" value="1"/>
</dbReference>
<dbReference type="InterPro" id="IPR050902">
    <property type="entry name" value="ABC_Transporter_SBP"/>
</dbReference>
<keyword evidence="5" id="KW-1185">Reference proteome</keyword>
<dbReference type="STRING" id="1122934.SAMN02745691_00937"/>
<feature type="domain" description="Fe/B12 periplasmic-binding" evidence="3">
    <location>
        <begin position="53"/>
        <end position="336"/>
    </location>
</feature>
<sequence>MKKRIIGMILILAMVVAMAAGCGQSSGEAKETKSAETTSAVEVERPSVDMAGRAIVLPEAITSVYCSGPIGTNYIYTFDDTLLAVTNYELSDAEKMYTTQYYQNLPNLGGWYGKGNEGNVEEIIKTAPDIVICTGTDEASIAQADALQAKLGIQVVNIDSSFEAMADSYRFLGALLGNAERGEELAAYTEETINHAKEIAASIPEEKKVSVYYAEEQLGLNTDPSGSEHSRLIDLCGGINVADCEITKGYGRTEVSMEQIISWDPQYIISCVDNGNADSASYNTIMNDSQWSVIQAVKDGHVYQTPSVPQNWFDRPPSVNTIIGVKWCQSILYPEMVDYDIKEEAKTFYSLFYHYDLTDKETESLLENSL</sequence>
<evidence type="ECO:0000313" key="5">
    <source>
        <dbReference type="Proteomes" id="UP000184342"/>
    </source>
</evidence>
<dbReference type="OrthoDB" id="9787830at2"/>